<comment type="caution">
    <text evidence="4">The sequence shown here is derived from an EMBL/GenBank/DDBJ whole genome shotgun (WGS) entry which is preliminary data.</text>
</comment>
<evidence type="ECO:0000259" key="3">
    <source>
        <dbReference type="PROSITE" id="PS50222"/>
    </source>
</evidence>
<keyword evidence="1" id="KW-0106">Calcium</keyword>
<dbReference type="SUPFAM" id="SSF47473">
    <property type="entry name" value="EF-hand"/>
    <property type="match status" value="1"/>
</dbReference>
<name>A0A3M7T8M3_BRAPC</name>
<feature type="region of interest" description="Disordered" evidence="2">
    <location>
        <begin position="131"/>
        <end position="165"/>
    </location>
</feature>
<sequence length="408" mass="46523">MLENNNFYNQSCQISKQNIRFCDSPKVPFSEVENAIVQSKNPIEINESEEIEALNLRGIWINREENLNWKGPIPLEKYELHQDPNPELMIKKPSDLLKYKQEVKIKYLHPPPIEKPGDIIIKQLADKQLPPAPPLVIRQDQPKPKTPPPIVIREEPPAPPPKIPSKVINLKGKTIPPPARKVVVERLPQTPQKPQDIYIERWLPYKPQKRKIIYKKADPIEIIPDPKNVVVDWEIPDVEISQEIKTVGVFKADPKKYLQKYGQEALIYKKLPKIAKSIPAPDGLTLAADQPQKPCPPIEGDVECLRLLDLDKVGLGDCKSCLSHAEQFSLSSASSDCSDPVLVQDLFRSIDYDNSGFVYVEDVEKVLCGLIGKKIRKKDLRKYLRSLDADKDKHLSFHEFKTAFLNTV</sequence>
<dbReference type="Proteomes" id="UP000276133">
    <property type="component" value="Unassembled WGS sequence"/>
</dbReference>
<dbReference type="PROSITE" id="PS50222">
    <property type="entry name" value="EF_HAND_2"/>
    <property type="match status" value="1"/>
</dbReference>
<keyword evidence="5" id="KW-1185">Reference proteome</keyword>
<feature type="domain" description="EF-hand" evidence="3">
    <location>
        <begin position="375"/>
        <end position="408"/>
    </location>
</feature>
<evidence type="ECO:0000313" key="4">
    <source>
        <dbReference type="EMBL" id="RNA44423.1"/>
    </source>
</evidence>
<dbReference type="InterPro" id="IPR011992">
    <property type="entry name" value="EF-hand-dom_pair"/>
</dbReference>
<evidence type="ECO:0000256" key="2">
    <source>
        <dbReference type="SAM" id="MobiDB-lite"/>
    </source>
</evidence>
<evidence type="ECO:0000256" key="1">
    <source>
        <dbReference type="ARBA" id="ARBA00022837"/>
    </source>
</evidence>
<dbReference type="Pfam" id="PF13499">
    <property type="entry name" value="EF-hand_7"/>
    <property type="match status" value="1"/>
</dbReference>
<dbReference type="AlphaFoldDB" id="A0A3M7T8M3"/>
<dbReference type="InterPro" id="IPR018247">
    <property type="entry name" value="EF_Hand_1_Ca_BS"/>
</dbReference>
<accession>A0A3M7T8M3</accession>
<protein>
    <recommendedName>
        <fullName evidence="3">EF-hand domain-containing protein</fullName>
    </recommendedName>
</protein>
<dbReference type="OrthoDB" id="10042709at2759"/>
<dbReference type="GO" id="GO:0005509">
    <property type="term" value="F:calcium ion binding"/>
    <property type="evidence" value="ECO:0007669"/>
    <property type="project" value="InterPro"/>
</dbReference>
<organism evidence="4 5">
    <name type="scientific">Brachionus plicatilis</name>
    <name type="common">Marine rotifer</name>
    <name type="synonym">Brachionus muelleri</name>
    <dbReference type="NCBI Taxonomy" id="10195"/>
    <lineage>
        <taxon>Eukaryota</taxon>
        <taxon>Metazoa</taxon>
        <taxon>Spiralia</taxon>
        <taxon>Gnathifera</taxon>
        <taxon>Rotifera</taxon>
        <taxon>Eurotatoria</taxon>
        <taxon>Monogononta</taxon>
        <taxon>Pseudotrocha</taxon>
        <taxon>Ploima</taxon>
        <taxon>Brachionidae</taxon>
        <taxon>Brachionus</taxon>
    </lineage>
</organism>
<dbReference type="SMART" id="SM00054">
    <property type="entry name" value="EFh"/>
    <property type="match status" value="2"/>
</dbReference>
<dbReference type="InterPro" id="IPR002048">
    <property type="entry name" value="EF_hand_dom"/>
</dbReference>
<dbReference type="Gene3D" id="1.10.238.10">
    <property type="entry name" value="EF-hand"/>
    <property type="match status" value="1"/>
</dbReference>
<proteinExistence type="predicted"/>
<reference evidence="4 5" key="1">
    <citation type="journal article" date="2018" name="Sci. Rep.">
        <title>Genomic signatures of local adaptation to the degree of environmental predictability in rotifers.</title>
        <authorList>
            <person name="Franch-Gras L."/>
            <person name="Hahn C."/>
            <person name="Garcia-Roger E.M."/>
            <person name="Carmona M.J."/>
            <person name="Serra M."/>
            <person name="Gomez A."/>
        </authorList>
    </citation>
    <scope>NUCLEOTIDE SEQUENCE [LARGE SCALE GENOMIC DNA]</scope>
    <source>
        <strain evidence="4">HYR1</strain>
    </source>
</reference>
<evidence type="ECO:0000313" key="5">
    <source>
        <dbReference type="Proteomes" id="UP000276133"/>
    </source>
</evidence>
<gene>
    <name evidence="4" type="ORF">BpHYR1_011798</name>
</gene>
<dbReference type="PROSITE" id="PS00018">
    <property type="entry name" value="EF_HAND_1"/>
    <property type="match status" value="1"/>
</dbReference>
<dbReference type="EMBL" id="REGN01000110">
    <property type="protein sequence ID" value="RNA44423.1"/>
    <property type="molecule type" value="Genomic_DNA"/>
</dbReference>